<dbReference type="PANTHER" id="PTHR46969">
    <property type="entry name" value="BIFUNCTIONAL PROTEIN HLDE"/>
    <property type="match status" value="1"/>
</dbReference>
<dbReference type="EMBL" id="JAQGEF010000013">
    <property type="protein sequence ID" value="MDA3615475.1"/>
    <property type="molecule type" value="Genomic_DNA"/>
</dbReference>
<dbReference type="Pfam" id="PF00294">
    <property type="entry name" value="PfkB"/>
    <property type="match status" value="1"/>
</dbReference>
<dbReference type="Proteomes" id="UP001210231">
    <property type="component" value="Unassembled WGS sequence"/>
</dbReference>
<dbReference type="InterPro" id="IPR011611">
    <property type="entry name" value="PfkB_dom"/>
</dbReference>
<dbReference type="InterPro" id="IPR011913">
    <property type="entry name" value="RfaE_dom_I"/>
</dbReference>
<name>A0ABT4UKY0_9BACT</name>
<proteinExistence type="predicted"/>
<sequence length="337" mass="37061">MRIKEDKEHMFQNLFQKFSEQKIAVIGDVMLDTYWFGSTDRISPEAPVPVVAVKKMEYRLGGAANVALNLLALNASVSIHSVVGNDTDADTLLQMFTNIGIDASHTLRSGNRLTTNKIRIVSRNQHLLRLDNEIQSDLDAETESVFIQATIDAFNKNKPDVVIFEDYNKGVLTENVISRLMNYCNENNIITAVDPKRKNFFAYRHAGIFKPNLKEVADALGILDIKPAFDGLTHIHQQLQKQLEHQVSLITLSEHGVFVADKNNSAIYPAHLRTIADVSGAGDTVIAVASLVYACTLDKDLTAKIANLAGGIVCEEVGTVAINAGKLLAECENTITI</sequence>
<evidence type="ECO:0000259" key="3">
    <source>
        <dbReference type="Pfam" id="PF00294"/>
    </source>
</evidence>
<keyword evidence="5" id="KW-1185">Reference proteome</keyword>
<dbReference type="RefSeq" id="WP_407031801.1">
    <property type="nucleotide sequence ID" value="NZ_JAQGEF010000013.1"/>
</dbReference>
<reference evidence="4 5" key="1">
    <citation type="submission" date="2022-12" db="EMBL/GenBank/DDBJ databases">
        <title>Chitinophagaceae gen. sp. nov., a new member of the family Chitinophagaceae, isolated from soil in a chemical factory.</title>
        <authorList>
            <person name="Ke Z."/>
        </authorList>
    </citation>
    <scope>NUCLEOTIDE SEQUENCE [LARGE SCALE GENOMIC DNA]</scope>
    <source>
        <strain evidence="4 5">LY-5</strain>
    </source>
</reference>
<dbReference type="CDD" id="cd01172">
    <property type="entry name" value="RfaE_like"/>
    <property type="match status" value="1"/>
</dbReference>
<dbReference type="PANTHER" id="PTHR46969:SF1">
    <property type="entry name" value="BIFUNCTIONAL PROTEIN HLDE"/>
    <property type="match status" value="1"/>
</dbReference>
<protein>
    <submittedName>
        <fullName evidence="4">PfkB family carbohydrate kinase</fullName>
    </submittedName>
</protein>
<keyword evidence="1" id="KW-0808">Transferase</keyword>
<accession>A0ABT4UKY0</accession>
<organism evidence="4 5">
    <name type="scientific">Polluticaenibacter yanchengensis</name>
    <dbReference type="NCBI Taxonomy" id="3014562"/>
    <lineage>
        <taxon>Bacteria</taxon>
        <taxon>Pseudomonadati</taxon>
        <taxon>Bacteroidota</taxon>
        <taxon>Chitinophagia</taxon>
        <taxon>Chitinophagales</taxon>
        <taxon>Chitinophagaceae</taxon>
        <taxon>Polluticaenibacter</taxon>
    </lineage>
</organism>
<dbReference type="Gene3D" id="3.40.1190.20">
    <property type="match status" value="1"/>
</dbReference>
<evidence type="ECO:0000313" key="5">
    <source>
        <dbReference type="Proteomes" id="UP001210231"/>
    </source>
</evidence>
<evidence type="ECO:0000256" key="2">
    <source>
        <dbReference type="ARBA" id="ARBA00022777"/>
    </source>
</evidence>
<gene>
    <name evidence="4" type="ORF">O3P16_11700</name>
</gene>
<feature type="domain" description="Carbohydrate kinase PfkB" evidence="3">
    <location>
        <begin position="21"/>
        <end position="321"/>
    </location>
</feature>
<dbReference type="InterPro" id="IPR029056">
    <property type="entry name" value="Ribokinase-like"/>
</dbReference>
<evidence type="ECO:0000313" key="4">
    <source>
        <dbReference type="EMBL" id="MDA3615475.1"/>
    </source>
</evidence>
<dbReference type="GO" id="GO:0016301">
    <property type="term" value="F:kinase activity"/>
    <property type="evidence" value="ECO:0007669"/>
    <property type="project" value="UniProtKB-KW"/>
</dbReference>
<dbReference type="SUPFAM" id="SSF53613">
    <property type="entry name" value="Ribokinase-like"/>
    <property type="match status" value="1"/>
</dbReference>
<keyword evidence="2 4" id="KW-0418">Kinase</keyword>
<comment type="caution">
    <text evidence="4">The sequence shown here is derived from an EMBL/GenBank/DDBJ whole genome shotgun (WGS) entry which is preliminary data.</text>
</comment>
<evidence type="ECO:0000256" key="1">
    <source>
        <dbReference type="ARBA" id="ARBA00022679"/>
    </source>
</evidence>